<sequence>MAELAGRVAAATSGVAAGAHLVLAVLLLGQSLVTATVLGVMAGWCLNCAGHLWRTPTVRAWTVAAAGGAAMLAVHVGLMAVMPLLGNGTSMHHHGGSGMVDAPSAVADQRVDLGGLMTMSMVAVLVAEALLFAGAAATAVGRREGQLDGSV</sequence>
<evidence type="ECO:0000256" key="1">
    <source>
        <dbReference type="SAM" id="Phobius"/>
    </source>
</evidence>
<proteinExistence type="predicted"/>
<evidence type="ECO:0000313" key="2">
    <source>
        <dbReference type="EMBL" id="TQF73626.1"/>
    </source>
</evidence>
<keyword evidence="1" id="KW-0472">Membrane</keyword>
<gene>
    <name evidence="2" type="ORF">FK531_09145</name>
</gene>
<comment type="caution">
    <text evidence="2">The sequence shown here is derived from an EMBL/GenBank/DDBJ whole genome shotgun (WGS) entry which is preliminary data.</text>
</comment>
<feature type="transmembrane region" description="Helical" evidence="1">
    <location>
        <begin position="20"/>
        <end position="46"/>
    </location>
</feature>
<evidence type="ECO:0000313" key="3">
    <source>
        <dbReference type="Proteomes" id="UP000316256"/>
    </source>
</evidence>
<feature type="transmembrane region" description="Helical" evidence="1">
    <location>
        <begin position="116"/>
        <end position="140"/>
    </location>
</feature>
<dbReference type="RefSeq" id="WP_142097964.1">
    <property type="nucleotide sequence ID" value="NZ_VIGH01000003.1"/>
</dbReference>
<dbReference type="Proteomes" id="UP000316256">
    <property type="component" value="Unassembled WGS sequence"/>
</dbReference>
<protein>
    <recommendedName>
        <fullName evidence="4">Integral membrane protein</fullName>
    </recommendedName>
</protein>
<dbReference type="AlphaFoldDB" id="A0A541BMS2"/>
<evidence type="ECO:0008006" key="4">
    <source>
        <dbReference type="Google" id="ProtNLM"/>
    </source>
</evidence>
<keyword evidence="1" id="KW-0812">Transmembrane</keyword>
<accession>A0A541BMS2</accession>
<reference evidence="2 3" key="1">
    <citation type="submission" date="2019-06" db="EMBL/GenBank/DDBJ databases">
        <title>Rhodococcus spaelei sp. nov., isolated from a cave.</title>
        <authorList>
            <person name="Lee S.D."/>
        </authorList>
    </citation>
    <scope>NUCLEOTIDE SEQUENCE [LARGE SCALE GENOMIC DNA]</scope>
    <source>
        <strain evidence="2 3">C9-5</strain>
    </source>
</reference>
<keyword evidence="3" id="KW-1185">Reference proteome</keyword>
<name>A0A541BMS2_9NOCA</name>
<keyword evidence="1" id="KW-1133">Transmembrane helix</keyword>
<organism evidence="2 3">
    <name type="scientific">Rhodococcus spelaei</name>
    <dbReference type="NCBI Taxonomy" id="2546320"/>
    <lineage>
        <taxon>Bacteria</taxon>
        <taxon>Bacillati</taxon>
        <taxon>Actinomycetota</taxon>
        <taxon>Actinomycetes</taxon>
        <taxon>Mycobacteriales</taxon>
        <taxon>Nocardiaceae</taxon>
        <taxon>Rhodococcus</taxon>
    </lineage>
</organism>
<dbReference type="EMBL" id="VIGH01000003">
    <property type="protein sequence ID" value="TQF73626.1"/>
    <property type="molecule type" value="Genomic_DNA"/>
</dbReference>
<feature type="transmembrane region" description="Helical" evidence="1">
    <location>
        <begin position="58"/>
        <end position="82"/>
    </location>
</feature>